<reference evidence="1 2" key="1">
    <citation type="submission" date="2014-03" db="EMBL/GenBank/DDBJ databases">
        <authorList>
            <person name="Yoder B.A."/>
            <person name="Colicchio M.A."/>
            <person name="Schafer C.E."/>
            <person name="Abrahim M.R."/>
            <person name="Adkins N.L."/>
            <person name="Burke K.A."/>
            <person name="Churilla B.M."/>
            <person name="Cohen K.L."/>
            <person name="Fasoranti T.O."/>
            <person name="Genkil J.S."/>
            <person name="Kramer Z.J."/>
            <person name="Prout A.K."/>
            <person name="Schwarz A.G."/>
            <person name="Tish M."/>
            <person name="Vispute N."/>
            <person name="Wilkes K.E."/>
            <person name="Williams C.R."/>
            <person name="Xiao X."/>
            <person name="Yu V.J."/>
            <person name="Lapin J.S."/>
            <person name="Ott C.T."/>
            <person name="Walburn T.D."/>
            <person name="Bradley K.W."/>
            <person name="Clarke D.Q."/>
            <person name="Lewis M.F."/>
            <person name="Barker L.P."/>
            <person name="Bailey C."/>
            <person name="Asai D.J."/>
            <person name="Bowman C.A."/>
            <person name="Russell D.A."/>
            <person name="Pope W.H."/>
            <person name="Jacobs-Sera D."/>
            <person name="Hendrix R.W."/>
            <person name="Hatfull G.F."/>
        </authorList>
    </citation>
    <scope>NUCLEOTIDE SEQUENCE [LARGE SCALE GENOMIC DNA]</scope>
</reference>
<accession>A0A068F8U2</accession>
<dbReference type="EMBL" id="KJ567043">
    <property type="protein sequence ID" value="AID58930.1"/>
    <property type="molecule type" value="Genomic_DNA"/>
</dbReference>
<evidence type="ECO:0000313" key="2">
    <source>
        <dbReference type="Proteomes" id="UP000027491"/>
    </source>
</evidence>
<dbReference type="RefSeq" id="YP_009124853.1">
    <property type="nucleotide sequence ID" value="NC_026590.1"/>
</dbReference>
<organism evidence="1 2">
    <name type="scientific">Mycobacterium phage Gaia</name>
    <dbReference type="NCBI Taxonomy" id="1486472"/>
    <lineage>
        <taxon>Viruses</taxon>
        <taxon>Duplodnaviria</taxon>
        <taxon>Heunggongvirae</taxon>
        <taxon>Uroviricota</taxon>
        <taxon>Caudoviricetes</taxon>
        <taxon>Gaiavirus</taxon>
        <taxon>Gaiavirus gaia</taxon>
    </lineage>
</organism>
<gene>
    <name evidence="1" type="primary">111</name>
    <name evidence="1" type="ORF">PBI_GAIA_111</name>
</gene>
<name>A0A068F8U2_9CAUD</name>
<evidence type="ECO:0000313" key="1">
    <source>
        <dbReference type="EMBL" id="AID58930.1"/>
    </source>
</evidence>
<dbReference type="GeneID" id="23679617"/>
<proteinExistence type="predicted"/>
<dbReference type="KEGG" id="vg:23679617"/>
<sequence length="71" mass="8049">MTGSSEVMGKFDDIQRNYLSAYIRVIGMVGGDVGKDIAHHIANIEWFLLHGGMFNPPDWLIDQVRDSLRDE</sequence>
<protein>
    <submittedName>
        <fullName evidence="1">Uncharacterized protein</fullName>
    </submittedName>
</protein>
<keyword evidence="2" id="KW-1185">Reference proteome</keyword>
<dbReference type="Proteomes" id="UP000027491">
    <property type="component" value="Segment"/>
</dbReference>